<dbReference type="AlphaFoldDB" id="A0A7C9N243"/>
<dbReference type="CDD" id="cd00761">
    <property type="entry name" value="Glyco_tranf_GTA_type"/>
    <property type="match status" value="1"/>
</dbReference>
<dbReference type="InterPro" id="IPR050834">
    <property type="entry name" value="Glycosyltransf_2"/>
</dbReference>
<gene>
    <name evidence="2" type="ORF">GT755_21155</name>
</gene>
<sequence>MTGTAARPRIRHNDYSPLSPPEAGHWAPRLPVSVVIPAHGNQALVDLTLAALSAQTYPAHLTEVVVVDDGSLPPLRLPEIRPENTRVIRSGPGGWGPAFALNAGIAVTEGTVVQRLDADMVVYRDHLERLLRWHHLTDYLVTIGAKVFVEPPVLTPEQVAEAVAADRIGELIDLSAATPSSTERTILRLDGMKKSRNPYHVVTGPTLSLHRTLLEAVGGLDAEVHRGEDTEFAYRLAQGGAVFVPDLSAKAVHMGVPAQKRNRAAIVKAVEPYHAQRIPLRRDLRKQRGRTWHTPYVEVVFDVSKASEREVREAVESALTGSITDVRVLLIGPWSSIRTGRGEAMAGQEFELRLISESMRGDPRVHLADTAPATAFPVPFRYRGSVHAPLAFETLERMTRTMTDGRLGVLVTESPAGTEAVMERTEAVSRALLLAGPRETPHDVIRQTHGVRRTPPAVFWPGPDPGSDVPQEKRRGLGLFRRLTS</sequence>
<name>A0A7C9N243_9ACTN</name>
<dbReference type="Proteomes" id="UP000479526">
    <property type="component" value="Unassembled WGS sequence"/>
</dbReference>
<dbReference type="Gene3D" id="3.90.550.10">
    <property type="entry name" value="Spore Coat Polysaccharide Biosynthesis Protein SpsA, Chain A"/>
    <property type="match status" value="1"/>
</dbReference>
<evidence type="ECO:0000313" key="2">
    <source>
        <dbReference type="EMBL" id="NAS24190.1"/>
    </source>
</evidence>
<dbReference type="EMBL" id="WXEW01000006">
    <property type="protein sequence ID" value="NAS24190.1"/>
    <property type="molecule type" value="Genomic_DNA"/>
</dbReference>
<reference evidence="2 3" key="1">
    <citation type="submission" date="2020-01" db="EMBL/GenBank/DDBJ databases">
        <title>Herbidospora sp. NEAU-GS84 nov., a novel actinomycete isolated from soil.</title>
        <authorList>
            <person name="Han L."/>
        </authorList>
    </citation>
    <scope>NUCLEOTIDE SEQUENCE [LARGE SCALE GENOMIC DNA]</scope>
    <source>
        <strain evidence="2 3">NEAU-GS84</strain>
    </source>
</reference>
<evidence type="ECO:0000313" key="3">
    <source>
        <dbReference type="Proteomes" id="UP000479526"/>
    </source>
</evidence>
<organism evidence="2 3">
    <name type="scientific">Herbidospora solisilvae</name>
    <dbReference type="NCBI Taxonomy" id="2696284"/>
    <lineage>
        <taxon>Bacteria</taxon>
        <taxon>Bacillati</taxon>
        <taxon>Actinomycetota</taxon>
        <taxon>Actinomycetes</taxon>
        <taxon>Streptosporangiales</taxon>
        <taxon>Streptosporangiaceae</taxon>
        <taxon>Herbidospora</taxon>
    </lineage>
</organism>
<comment type="caution">
    <text evidence="2">The sequence shown here is derived from an EMBL/GenBank/DDBJ whole genome shotgun (WGS) entry which is preliminary data.</text>
</comment>
<dbReference type="GO" id="GO:0016740">
    <property type="term" value="F:transferase activity"/>
    <property type="evidence" value="ECO:0007669"/>
    <property type="project" value="UniProtKB-KW"/>
</dbReference>
<dbReference type="Pfam" id="PF00535">
    <property type="entry name" value="Glycos_transf_2"/>
    <property type="match status" value="1"/>
</dbReference>
<dbReference type="SUPFAM" id="SSF53448">
    <property type="entry name" value="Nucleotide-diphospho-sugar transferases"/>
    <property type="match status" value="1"/>
</dbReference>
<dbReference type="PANTHER" id="PTHR43685:SF3">
    <property type="entry name" value="SLR2126 PROTEIN"/>
    <property type="match status" value="1"/>
</dbReference>
<keyword evidence="2" id="KW-0808">Transferase</keyword>
<keyword evidence="3" id="KW-1185">Reference proteome</keyword>
<dbReference type="InterPro" id="IPR001173">
    <property type="entry name" value="Glyco_trans_2-like"/>
</dbReference>
<dbReference type="PANTHER" id="PTHR43685">
    <property type="entry name" value="GLYCOSYLTRANSFERASE"/>
    <property type="match status" value="1"/>
</dbReference>
<dbReference type="InterPro" id="IPR029044">
    <property type="entry name" value="Nucleotide-diphossugar_trans"/>
</dbReference>
<feature type="domain" description="Glycosyltransferase 2-like" evidence="1">
    <location>
        <begin position="33"/>
        <end position="149"/>
    </location>
</feature>
<protein>
    <submittedName>
        <fullName evidence="2">Glycosyltransferase</fullName>
    </submittedName>
</protein>
<proteinExistence type="predicted"/>
<dbReference type="RefSeq" id="WP_161481388.1">
    <property type="nucleotide sequence ID" value="NZ_WXEW01000006.1"/>
</dbReference>
<evidence type="ECO:0000259" key="1">
    <source>
        <dbReference type="Pfam" id="PF00535"/>
    </source>
</evidence>
<accession>A0A7C9N243</accession>